<proteinExistence type="predicted"/>
<evidence type="ECO:0000313" key="2">
    <source>
        <dbReference type="Proteomes" id="UP000634134"/>
    </source>
</evidence>
<evidence type="ECO:0000313" key="1">
    <source>
        <dbReference type="EMBL" id="MBE9462614.1"/>
    </source>
</evidence>
<dbReference type="RefSeq" id="WP_194120809.1">
    <property type="nucleotide sequence ID" value="NZ_JACYGY010000001.1"/>
</dbReference>
<gene>
    <name evidence="1" type="ORF">IEE83_12035</name>
</gene>
<comment type="caution">
    <text evidence="1">The sequence shown here is derived from an EMBL/GenBank/DDBJ whole genome shotgun (WGS) entry which is preliminary data.</text>
</comment>
<dbReference type="EMBL" id="JACYGY010000001">
    <property type="protein sequence ID" value="MBE9462614.1"/>
    <property type="molecule type" value="Genomic_DNA"/>
</dbReference>
<name>A0ABR9WAV5_9BACT</name>
<protein>
    <submittedName>
        <fullName evidence="1">Uncharacterized protein</fullName>
    </submittedName>
</protein>
<accession>A0ABR9WAV5</accession>
<dbReference type="Proteomes" id="UP000634134">
    <property type="component" value="Unassembled WGS sequence"/>
</dbReference>
<keyword evidence="2" id="KW-1185">Reference proteome</keyword>
<reference evidence="2" key="1">
    <citation type="submission" date="2023-07" db="EMBL/GenBank/DDBJ databases">
        <title>Dyadobacter sp. nov 'subterranea' isolated from contaminted grondwater.</title>
        <authorList>
            <person name="Szabo I."/>
            <person name="Al-Omari J."/>
            <person name="Szerdahelyi S.G."/>
            <person name="Rado J."/>
        </authorList>
    </citation>
    <scope>NUCLEOTIDE SEQUENCE [LARGE SCALE GENOMIC DNA]</scope>
    <source>
        <strain evidence="2">UP-52</strain>
    </source>
</reference>
<sequence length="70" mass="8047">MPQCCIQNEVNTKFICHTKLTKIISVENSTISAKNVAQCDIDYGLDYEKLKVRSDHEVTNYITDIQGIRR</sequence>
<organism evidence="1 2">
    <name type="scientific">Dyadobacter subterraneus</name>
    <dbReference type="NCBI Taxonomy" id="2773304"/>
    <lineage>
        <taxon>Bacteria</taxon>
        <taxon>Pseudomonadati</taxon>
        <taxon>Bacteroidota</taxon>
        <taxon>Cytophagia</taxon>
        <taxon>Cytophagales</taxon>
        <taxon>Spirosomataceae</taxon>
        <taxon>Dyadobacter</taxon>
    </lineage>
</organism>